<evidence type="ECO:0000256" key="1">
    <source>
        <dbReference type="SAM" id="MobiDB-lite"/>
    </source>
</evidence>
<feature type="chain" id="PRO_5035311979" description="MACPF domain-containing protein" evidence="2">
    <location>
        <begin position="25"/>
        <end position="2252"/>
    </location>
</feature>
<dbReference type="Gene3D" id="2.160.20.10">
    <property type="entry name" value="Single-stranded right-handed beta-helix, Pectin lyase-like"/>
    <property type="match status" value="1"/>
</dbReference>
<keyword evidence="2" id="KW-0732">Signal</keyword>
<dbReference type="InterPro" id="IPR011050">
    <property type="entry name" value="Pectin_lyase_fold/virulence"/>
</dbReference>
<proteinExistence type="predicted"/>
<dbReference type="PANTHER" id="PTHR31378">
    <property type="entry name" value="EGF-LIKE DOMAIN-CONTAINING PROTEIN-RELATED-RELATED"/>
    <property type="match status" value="1"/>
</dbReference>
<evidence type="ECO:0000313" key="4">
    <source>
        <dbReference type="EMBL" id="KAF2077653.1"/>
    </source>
</evidence>
<dbReference type="Pfam" id="PF23034">
    <property type="entry name" value="DUF7035"/>
    <property type="match status" value="1"/>
</dbReference>
<dbReference type="InterPro" id="IPR012334">
    <property type="entry name" value="Pectin_lyas_fold"/>
</dbReference>
<feature type="compositionally biased region" description="Basic and acidic residues" evidence="1">
    <location>
        <begin position="1735"/>
        <end position="1749"/>
    </location>
</feature>
<dbReference type="InterPro" id="IPR055462">
    <property type="entry name" value="DUF7034"/>
</dbReference>
<dbReference type="Pfam" id="PF01823">
    <property type="entry name" value="MACPF"/>
    <property type="match status" value="1"/>
</dbReference>
<comment type="caution">
    <text evidence="4">The sequence shown here is derived from an EMBL/GenBank/DDBJ whole genome shotgun (WGS) entry which is preliminary data.</text>
</comment>
<evidence type="ECO:0000256" key="2">
    <source>
        <dbReference type="SAM" id="SignalP"/>
    </source>
</evidence>
<sequence length="2252" mass="253764">MKSTQILSLFLIVLLIAFIGYSESSTLVRYAPKLAPKSYDFSFSTTNCGNIKYDIVIDEPKGLKTLTTNTPDVVMTYLIDRIQSSQYLIRLNVQIPINSENLVLSVIVTNNANEQFAHPLPNYPLNCKEIPMNDVFANALYSPLIFNNILQLATFSIVTELTAFQSQITCASNIGEACYMSQTSDTPSEFIISMEARTQISTAQNIILTLTSIYGDEYIKEFENPYFSKDSTQLEISNVKQMDSIFHSNGEYPIKVASFEVVGEPKDLINYRIDPELMVRFPVPITGNKNSRKYMMSSNSFDSVYGDRLFTIYYGQQTLSQVTMNIKPRATRSAWTLSSQFTNDQTAGVPILKITINQVSVSDPLSISYGSYQEAIPYPYGIKKVASQDYGFVYSISKLFAPQLSTSLWVNANNLHAGASQSLQSPLFGTPDISSPVLEIVTKKVLNENTVVYTLHIKDIGSGVYSIMSVNPPQGPFYAIDCLSKGNLNDGYFDIPVTYSSYDLFGPVPQFQVYDVYGRTSIFTTDSMISTNFELDSSLLITQQPYKSVHDITFFEFNQHSFDSSYQYKKTSLFMNVTNIDKSTKPILVFAEPTNKLNSGALSFTGSYDEAIGMYRIDFELPVKTPTKELYYFVILYPSMFNFLSISAKFGKSALISFDNTEYDNYPPMITNVEFINGQNIERLPNQVDDVEVGWKFTITDRPSGFKSGNITVVSNFDGEPRVFSFDENSRISGDEFEGIYQVKFNVPGNSRNQTFFVTQAYLIDDNDMLSIYPTLYNMFSPFLELNLQDININVNFTNGIFETTLPTLTLFTYEKGLKNSFKFKFSTTDGESGISSRHNPYVFVQGFQSQFKQISSTLISKVGLVSNYEAIATLDYSLTYHGCLFSIYGITDNHLNTNGYSALDLQALSYPYYYKQPQNEPTEPIIESWSVITQEGGKFTIYGKRFAEGSQVEISGAETLVEFQSANILVVNINPTINSFTVQVKGTNTMSNLVSISPILFSANSIYVDPESTCITECGTFAQPFPSIKKALDAAKRFTSVVLKDGVYQDEDNTDLDVSKPYVEITSLNGPSKTIIDCQSYSYFLKISEIKQFSLSGITIKNCVGNKGGALYIESSTASISNVYYVDNMATNGAAIYSLSSDIELENTLFDNNRVWHEGAAIYSHLSKINIKGELTRFKSNTNLNPTIAEVSEKDILCQNSSIRIEDEVSFVSAFMQCFDGCDSSYSRRSLCQDYNLAPEGHCGDSICQSTESCLTCPNECSCHIGGLIMENFEQNCEVEIIDEDTSKLIDCVSLKNSTLTTPILQNYMGGIKKVVVRLFGFIKLENSQNVDFSFVGSHFGFILKVNGLQHYYFNQNTKFNETKSIYLSDRHAHFVEIILFSNHPDGSQRSFNFLPFKNPNIKFFYSNLVCGDGISNDLEKKEDSDHYCVYDNSYPTYNSEIKCGDGICNEDPNECYQDCYKEMTKTCPTRKVPDGHISPGFYFSGDTLGDLISNQFIWRLPGSEHLSFGFDIVKGEESPHPLFQFDYCSDVASNVVEDPYRGNVYQIPPEFHGKAYPQCTYSTSTESFSSTIEMQSEMEKSTSASFSASVGASGKVFSGGVSASYSQEKSIKESRKMSSSQSETIFKTDLVCKSSFVELDQNKISLHPALLDELDNVKDMGEMVKLVKKHGTHFYKKTYLGGKLSQITITKSSEVSTENKDDWTESVSGSFSASVSSPTFSVSGSVSASVDKSQSEEEQQKKQDNSKTSRLLIYGGIAAAFSPAEDGMSSPGFKEWAQSIDVLPVPVDYQLYPIRGLFNTLWVNRHGHNISQLWEEAEMNYYFMNNDPGNNRVSYSLIFEFDQSSFSTPDQDSFKSFDLPILDITYYLPSSEPNGVAKKIQIPLYLQYTNVEGKRSYNSYMDTTDEKFVTKLNMGAFYNPNTSQQTIYPIYDVHPNVTLKYPIKFDFSTFDIFSSVQKPIIKILTSPGSPKISSIQPSKIINWKTYKAILFNPTNGQVVSDTDKYYATSALEHYWSFNGWSQKLGPNPSTNGFIVSTGNLVCSPSLNDHQCFDEVEFSYRGDQPDPSATRPNTPRDPSKVSSFKKQLSANNLEQTRSWFSFSAPISPEYPKDVFFAETVDRIGMKLRIMWLKIFYPDTQNPWKFDILTYHLLSDPEITTVEKSWSYFLDTVTIFPSPIEKQNSLFYKLVPFAQSPVAKQLFYYHNYNYNGNYKLNPHYSTFWRQIYGDSLDIFYTFVDPDDGSRHKYRNQ</sequence>
<keyword evidence="5" id="KW-1185">Reference proteome</keyword>
<dbReference type="InterPro" id="IPR055463">
    <property type="entry name" value="DUF7035"/>
</dbReference>
<dbReference type="SMART" id="SM00457">
    <property type="entry name" value="MACPF"/>
    <property type="match status" value="1"/>
</dbReference>
<evidence type="ECO:0000259" key="3">
    <source>
        <dbReference type="PROSITE" id="PS51412"/>
    </source>
</evidence>
<accession>A0A8J4V508</accession>
<dbReference type="PANTHER" id="PTHR31378:SF29">
    <property type="entry name" value="EGF-LIKE DOMAIN-CONTAINING PROTEIN-RELATED"/>
    <property type="match status" value="1"/>
</dbReference>
<feature type="region of interest" description="Disordered" evidence="1">
    <location>
        <begin position="2061"/>
        <end position="2083"/>
    </location>
</feature>
<feature type="region of interest" description="Disordered" evidence="1">
    <location>
        <begin position="1729"/>
        <end position="1749"/>
    </location>
</feature>
<protein>
    <recommendedName>
        <fullName evidence="3">MACPF domain-containing protein</fullName>
    </recommendedName>
</protein>
<dbReference type="PROSITE" id="PS51412">
    <property type="entry name" value="MACPF_2"/>
    <property type="match status" value="1"/>
</dbReference>
<dbReference type="Pfam" id="PF24893">
    <property type="entry name" value="DUF7743"/>
    <property type="match status" value="1"/>
</dbReference>
<feature type="domain" description="MACPF" evidence="3">
    <location>
        <begin position="1491"/>
        <end position="1827"/>
    </location>
</feature>
<reference evidence="4" key="1">
    <citation type="submission" date="2020-01" db="EMBL/GenBank/DDBJ databases">
        <title>Development of genomics and gene disruption for Polysphondylium violaceum indicates a role for the polyketide synthase stlB in stalk morphogenesis.</title>
        <authorList>
            <person name="Narita B."/>
            <person name="Kawabe Y."/>
            <person name="Kin K."/>
            <person name="Saito T."/>
            <person name="Gibbs R."/>
            <person name="Kuspa A."/>
            <person name="Muzny D."/>
            <person name="Queller D."/>
            <person name="Richards S."/>
            <person name="Strassman J."/>
            <person name="Sucgang R."/>
            <person name="Worley K."/>
            <person name="Schaap P."/>
        </authorList>
    </citation>
    <scope>NUCLEOTIDE SEQUENCE</scope>
    <source>
        <strain evidence="4">QSvi11</strain>
    </source>
</reference>
<evidence type="ECO:0000313" key="5">
    <source>
        <dbReference type="Proteomes" id="UP000695562"/>
    </source>
</evidence>
<dbReference type="OrthoDB" id="21110at2759"/>
<dbReference type="SUPFAM" id="SSF51126">
    <property type="entry name" value="Pectin lyase-like"/>
    <property type="match status" value="1"/>
</dbReference>
<dbReference type="InterPro" id="IPR020864">
    <property type="entry name" value="MACPF"/>
</dbReference>
<organism evidence="4 5">
    <name type="scientific">Polysphondylium violaceum</name>
    <dbReference type="NCBI Taxonomy" id="133409"/>
    <lineage>
        <taxon>Eukaryota</taxon>
        <taxon>Amoebozoa</taxon>
        <taxon>Evosea</taxon>
        <taxon>Eumycetozoa</taxon>
        <taxon>Dictyostelia</taxon>
        <taxon>Dictyosteliales</taxon>
        <taxon>Dictyosteliaceae</taxon>
        <taxon>Polysphondylium</taxon>
    </lineage>
</organism>
<feature type="signal peptide" evidence="2">
    <location>
        <begin position="1"/>
        <end position="24"/>
    </location>
</feature>
<dbReference type="EMBL" id="AJWJ01000023">
    <property type="protein sequence ID" value="KAF2077653.1"/>
    <property type="molecule type" value="Genomic_DNA"/>
</dbReference>
<dbReference type="InterPro" id="IPR056645">
    <property type="entry name" value="DUF7743"/>
</dbReference>
<dbReference type="Pfam" id="PF23033">
    <property type="entry name" value="DUF7034"/>
    <property type="match status" value="1"/>
</dbReference>
<name>A0A8J4V508_9MYCE</name>
<dbReference type="Proteomes" id="UP000695562">
    <property type="component" value="Unassembled WGS sequence"/>
</dbReference>
<gene>
    <name evidence="4" type="ORF">CYY_001040</name>
</gene>